<protein>
    <submittedName>
        <fullName evidence="1">Uncharacterized protein</fullName>
    </submittedName>
</protein>
<organism evidence="1">
    <name type="scientific">Picea sitchensis</name>
    <name type="common">Sitka spruce</name>
    <name type="synonym">Pinus sitchensis</name>
    <dbReference type="NCBI Taxonomy" id="3332"/>
    <lineage>
        <taxon>Eukaryota</taxon>
        <taxon>Viridiplantae</taxon>
        <taxon>Streptophyta</taxon>
        <taxon>Embryophyta</taxon>
        <taxon>Tracheophyta</taxon>
        <taxon>Spermatophyta</taxon>
        <taxon>Pinopsida</taxon>
        <taxon>Pinidae</taxon>
        <taxon>Conifers I</taxon>
        <taxon>Pinales</taxon>
        <taxon>Pinaceae</taxon>
        <taxon>Picea</taxon>
    </lineage>
</organism>
<name>A9P265_PICSI</name>
<dbReference type="EMBL" id="EF087741">
    <property type="protein sequence ID" value="ABK26976.1"/>
    <property type="molecule type" value="mRNA"/>
</dbReference>
<accession>A9P265</accession>
<proteinExistence type="evidence at transcript level"/>
<sequence length="44" mass="5184">MISDMEPSKPWESVNKLSMNIWHSERNMKLKNGAFGRREHGKIL</sequence>
<reference evidence="1" key="1">
    <citation type="journal article" date="2008" name="BMC Genomics">
        <title>A conifer genomics resource of 200,000 spruce (Picea spp.) ESTs and 6,464 high-quality, sequence-finished full-length cDNAs for Sitka spruce (Picea sitchensis).</title>
        <authorList>
            <person name="Ralph S.G."/>
            <person name="Chun H.J."/>
            <person name="Kolosova N."/>
            <person name="Cooper D."/>
            <person name="Oddy C."/>
            <person name="Ritland C.E."/>
            <person name="Kirkpatrick R."/>
            <person name="Moore R."/>
            <person name="Barber S."/>
            <person name="Holt R.A."/>
            <person name="Jones S.J."/>
            <person name="Marra M.A."/>
            <person name="Douglas C.J."/>
            <person name="Ritland K."/>
            <person name="Bohlmann J."/>
        </authorList>
    </citation>
    <scope>NUCLEOTIDE SEQUENCE</scope>
    <source>
        <tissue evidence="1">Green portion of the leader tissue</tissue>
    </source>
</reference>
<dbReference type="AlphaFoldDB" id="A9P265"/>
<evidence type="ECO:0000313" key="1">
    <source>
        <dbReference type="EMBL" id="ABK26976.1"/>
    </source>
</evidence>